<evidence type="ECO:0000313" key="3">
    <source>
        <dbReference type="EMBL" id="KAG6750252.1"/>
    </source>
</evidence>
<dbReference type="EMBL" id="JAAWWB010000027">
    <property type="protein sequence ID" value="KAG6750252.1"/>
    <property type="molecule type" value="Genomic_DNA"/>
</dbReference>
<feature type="chain" id="PRO_5036478293" evidence="2">
    <location>
        <begin position="25"/>
        <end position="125"/>
    </location>
</feature>
<evidence type="ECO:0000313" key="4">
    <source>
        <dbReference type="Proteomes" id="UP000886885"/>
    </source>
</evidence>
<sequence>MFTDGLVLFLKLSFVVLELRSGLAWKHSTDVGNRIAQLILEKIVTPDVMEVEDLDATRTECGLSSRSFGFARLGKNGKATAIKKANPPKKDPKPGANPPRASLVLHASVPEFQVVENWHGAVDLE</sequence>
<keyword evidence="4" id="KW-1185">Reference proteome</keyword>
<organism evidence="3 4">
    <name type="scientific">Populus tomentosa</name>
    <name type="common">Chinese white poplar</name>
    <dbReference type="NCBI Taxonomy" id="118781"/>
    <lineage>
        <taxon>Eukaryota</taxon>
        <taxon>Viridiplantae</taxon>
        <taxon>Streptophyta</taxon>
        <taxon>Embryophyta</taxon>
        <taxon>Tracheophyta</taxon>
        <taxon>Spermatophyta</taxon>
        <taxon>Magnoliopsida</taxon>
        <taxon>eudicotyledons</taxon>
        <taxon>Gunneridae</taxon>
        <taxon>Pentapetalae</taxon>
        <taxon>rosids</taxon>
        <taxon>fabids</taxon>
        <taxon>Malpighiales</taxon>
        <taxon>Salicaceae</taxon>
        <taxon>Saliceae</taxon>
        <taxon>Populus</taxon>
    </lineage>
</organism>
<evidence type="ECO:0000256" key="2">
    <source>
        <dbReference type="SAM" id="SignalP"/>
    </source>
</evidence>
<evidence type="ECO:0000256" key="1">
    <source>
        <dbReference type="SAM" id="MobiDB-lite"/>
    </source>
</evidence>
<feature type="region of interest" description="Disordered" evidence="1">
    <location>
        <begin position="79"/>
        <end position="102"/>
    </location>
</feature>
<reference evidence="3" key="1">
    <citation type="journal article" date="2020" name="bioRxiv">
        <title>Hybrid origin of Populus tomentosa Carr. identified through genome sequencing and phylogenomic analysis.</title>
        <authorList>
            <person name="An X."/>
            <person name="Gao K."/>
            <person name="Chen Z."/>
            <person name="Li J."/>
            <person name="Yang X."/>
            <person name="Yang X."/>
            <person name="Zhou J."/>
            <person name="Guo T."/>
            <person name="Zhao T."/>
            <person name="Huang S."/>
            <person name="Miao D."/>
            <person name="Khan W.U."/>
            <person name="Rao P."/>
            <person name="Ye M."/>
            <person name="Lei B."/>
            <person name="Liao W."/>
            <person name="Wang J."/>
            <person name="Ji L."/>
            <person name="Li Y."/>
            <person name="Guo B."/>
            <person name="Mustafa N.S."/>
            <person name="Li S."/>
            <person name="Yun Q."/>
            <person name="Keller S.R."/>
            <person name="Mao J."/>
            <person name="Zhang R."/>
            <person name="Strauss S.H."/>
        </authorList>
    </citation>
    <scope>NUCLEOTIDE SEQUENCE</scope>
    <source>
        <strain evidence="3">GM15</strain>
        <tissue evidence="3">Leaf</tissue>
    </source>
</reference>
<protein>
    <submittedName>
        <fullName evidence="3">Uncharacterized protein</fullName>
    </submittedName>
</protein>
<proteinExistence type="predicted"/>
<keyword evidence="2" id="KW-0732">Signal</keyword>
<name>A0A8X7YIK3_POPTO</name>
<dbReference type="AlphaFoldDB" id="A0A8X7YIK3"/>
<dbReference type="OrthoDB" id="10261072at2759"/>
<comment type="caution">
    <text evidence="3">The sequence shown here is derived from an EMBL/GenBank/DDBJ whole genome shotgun (WGS) entry which is preliminary data.</text>
</comment>
<dbReference type="Proteomes" id="UP000886885">
    <property type="component" value="Chromosome 14A"/>
</dbReference>
<feature type="signal peptide" evidence="2">
    <location>
        <begin position="1"/>
        <end position="24"/>
    </location>
</feature>
<accession>A0A8X7YIK3</accession>
<gene>
    <name evidence="3" type="ORF">POTOM_047349</name>
</gene>